<proteinExistence type="predicted"/>
<dbReference type="GO" id="GO:0016616">
    <property type="term" value="F:oxidoreductase activity, acting on the CH-OH group of donors, NAD or NADP as acceptor"/>
    <property type="evidence" value="ECO:0007669"/>
    <property type="project" value="InterPro"/>
</dbReference>
<dbReference type="PROSITE" id="PS00059">
    <property type="entry name" value="ADH_ZINC"/>
    <property type="match status" value="1"/>
</dbReference>
<dbReference type="InterPro" id="IPR036291">
    <property type="entry name" value="NAD(P)-bd_dom_sf"/>
</dbReference>
<keyword evidence="3" id="KW-0560">Oxidoreductase</keyword>
<evidence type="ECO:0000313" key="6">
    <source>
        <dbReference type="Proteomes" id="UP000789508"/>
    </source>
</evidence>
<dbReference type="InterPro" id="IPR013154">
    <property type="entry name" value="ADH-like_N"/>
</dbReference>
<dbReference type="EMBL" id="CAJVPS010051666">
    <property type="protein sequence ID" value="CAG8769821.1"/>
    <property type="molecule type" value="Genomic_DNA"/>
</dbReference>
<feature type="non-terminal residue" evidence="5">
    <location>
        <position position="152"/>
    </location>
</feature>
<dbReference type="AlphaFoldDB" id="A0A9N9J8Q9"/>
<sequence>IAGHEIIGKVVAKGSEVIKFNIGDRVGIGCQVSSCQKCEECTNGYDQLCPIKTFAYNDVWKDVNGNVTGYRAHGGYADRIRAQAEFTFHIPKEISSAEAAPLLCAGVTTFTPLKHHKIGPGKKVAVSGIGGLGHLGIQWASKLGAEVTAISH</sequence>
<evidence type="ECO:0000256" key="2">
    <source>
        <dbReference type="ARBA" id="ARBA00022833"/>
    </source>
</evidence>
<dbReference type="PANTHER" id="PTHR42683">
    <property type="entry name" value="ALDEHYDE REDUCTASE"/>
    <property type="match status" value="1"/>
</dbReference>
<organism evidence="5 6">
    <name type="scientific">Ambispora leptoticha</name>
    <dbReference type="NCBI Taxonomy" id="144679"/>
    <lineage>
        <taxon>Eukaryota</taxon>
        <taxon>Fungi</taxon>
        <taxon>Fungi incertae sedis</taxon>
        <taxon>Mucoromycota</taxon>
        <taxon>Glomeromycotina</taxon>
        <taxon>Glomeromycetes</taxon>
        <taxon>Archaeosporales</taxon>
        <taxon>Ambisporaceae</taxon>
        <taxon>Ambispora</taxon>
    </lineage>
</organism>
<dbReference type="InterPro" id="IPR047109">
    <property type="entry name" value="CAD-like"/>
</dbReference>
<keyword evidence="6" id="KW-1185">Reference proteome</keyword>
<dbReference type="Pfam" id="PF08240">
    <property type="entry name" value="ADH_N"/>
    <property type="match status" value="1"/>
</dbReference>
<keyword evidence="1" id="KW-0479">Metal-binding</keyword>
<dbReference type="SUPFAM" id="SSF50129">
    <property type="entry name" value="GroES-like"/>
    <property type="match status" value="1"/>
</dbReference>
<evidence type="ECO:0000256" key="1">
    <source>
        <dbReference type="ARBA" id="ARBA00022723"/>
    </source>
</evidence>
<dbReference type="GO" id="GO:0008270">
    <property type="term" value="F:zinc ion binding"/>
    <property type="evidence" value="ECO:0007669"/>
    <property type="project" value="InterPro"/>
</dbReference>
<dbReference type="SUPFAM" id="SSF51735">
    <property type="entry name" value="NAD(P)-binding Rossmann-fold domains"/>
    <property type="match status" value="1"/>
</dbReference>
<name>A0A9N9J8Q9_9GLOM</name>
<accession>A0A9N9J8Q9</accession>
<dbReference type="InterPro" id="IPR002328">
    <property type="entry name" value="ADH_Zn_CS"/>
</dbReference>
<gene>
    <name evidence="5" type="ORF">ALEPTO_LOCUS14082</name>
</gene>
<evidence type="ECO:0000313" key="5">
    <source>
        <dbReference type="EMBL" id="CAG8769821.1"/>
    </source>
</evidence>
<keyword evidence="2" id="KW-0862">Zinc</keyword>
<feature type="non-terminal residue" evidence="5">
    <location>
        <position position="1"/>
    </location>
</feature>
<dbReference type="Gene3D" id="3.40.50.720">
    <property type="entry name" value="NAD(P)-binding Rossmann-like Domain"/>
    <property type="match status" value="1"/>
</dbReference>
<feature type="domain" description="Alcohol dehydrogenase-like N-terminal" evidence="4">
    <location>
        <begin position="1"/>
        <end position="92"/>
    </location>
</feature>
<dbReference type="OrthoDB" id="1879366at2759"/>
<dbReference type="Gene3D" id="3.90.180.10">
    <property type="entry name" value="Medium-chain alcohol dehydrogenases, catalytic domain"/>
    <property type="match status" value="1"/>
</dbReference>
<evidence type="ECO:0000259" key="4">
    <source>
        <dbReference type="Pfam" id="PF08240"/>
    </source>
</evidence>
<dbReference type="InterPro" id="IPR011032">
    <property type="entry name" value="GroES-like_sf"/>
</dbReference>
<reference evidence="5" key="1">
    <citation type="submission" date="2021-06" db="EMBL/GenBank/DDBJ databases">
        <authorList>
            <person name="Kallberg Y."/>
            <person name="Tangrot J."/>
            <person name="Rosling A."/>
        </authorList>
    </citation>
    <scope>NUCLEOTIDE SEQUENCE</scope>
    <source>
        <strain evidence="5">FL130A</strain>
    </source>
</reference>
<comment type="caution">
    <text evidence="5">The sequence shown here is derived from an EMBL/GenBank/DDBJ whole genome shotgun (WGS) entry which is preliminary data.</text>
</comment>
<dbReference type="Proteomes" id="UP000789508">
    <property type="component" value="Unassembled WGS sequence"/>
</dbReference>
<evidence type="ECO:0000256" key="3">
    <source>
        <dbReference type="ARBA" id="ARBA00023002"/>
    </source>
</evidence>
<protein>
    <submittedName>
        <fullName evidence="5">14540_t:CDS:1</fullName>
    </submittedName>
</protein>